<dbReference type="InterPro" id="IPR033413">
    <property type="entry name" value="DUF5117"/>
</dbReference>
<keyword evidence="1" id="KW-0732">Signal</keyword>
<feature type="domain" description="EcxA zinc-binding" evidence="2">
    <location>
        <begin position="493"/>
        <end position="809"/>
    </location>
</feature>
<dbReference type="PANTHER" id="PTHR38478:SF1">
    <property type="entry name" value="ZINC DEPENDENT METALLOPROTEASE DOMAIN LIPOPROTEIN"/>
    <property type="match status" value="1"/>
</dbReference>
<reference evidence="4" key="2">
    <citation type="submission" date="2023-01" db="EMBL/GenBank/DDBJ databases">
        <authorList>
            <person name="Sun Q."/>
            <person name="Evtushenko L."/>
        </authorList>
    </citation>
    <scope>NUCLEOTIDE SEQUENCE</scope>
    <source>
        <strain evidence="4">VKM B-1513</strain>
    </source>
</reference>
<dbReference type="InterPro" id="IPR024079">
    <property type="entry name" value="MetalloPept_cat_dom_sf"/>
</dbReference>
<reference evidence="4" key="1">
    <citation type="journal article" date="2014" name="Int. J. Syst. Evol. Microbiol.">
        <title>Complete genome sequence of Corynebacterium casei LMG S-19264T (=DSM 44701T), isolated from a smear-ripened cheese.</title>
        <authorList>
            <consortium name="US DOE Joint Genome Institute (JGI-PGF)"/>
            <person name="Walter F."/>
            <person name="Albersmeier A."/>
            <person name="Kalinowski J."/>
            <person name="Ruckert C."/>
        </authorList>
    </citation>
    <scope>NUCLEOTIDE SEQUENCE</scope>
    <source>
        <strain evidence="4">VKM B-1513</strain>
    </source>
</reference>
<feature type="signal peptide" evidence="1">
    <location>
        <begin position="1"/>
        <end position="21"/>
    </location>
</feature>
<dbReference type="AlphaFoldDB" id="A0A9W6ILE6"/>
<evidence type="ECO:0000313" key="4">
    <source>
        <dbReference type="EMBL" id="GLK51649.1"/>
    </source>
</evidence>
<dbReference type="CDD" id="cd04276">
    <property type="entry name" value="ZnMc_MMP_like_2"/>
    <property type="match status" value="1"/>
</dbReference>
<dbReference type="Gene3D" id="3.40.390.10">
    <property type="entry name" value="Collagenase (Catalytic Domain)"/>
    <property type="match status" value="1"/>
</dbReference>
<name>A0A9W6ILE6_9PROT</name>
<protein>
    <recommendedName>
        <fullName evidence="6">DUF5117 domain-containing protein</fullName>
    </recommendedName>
</protein>
<evidence type="ECO:0008006" key="6">
    <source>
        <dbReference type="Google" id="ProtNLM"/>
    </source>
</evidence>
<proteinExistence type="predicted"/>
<dbReference type="PANTHER" id="PTHR38478">
    <property type="entry name" value="PEPTIDASE M1A AND M12B"/>
    <property type="match status" value="1"/>
</dbReference>
<dbReference type="InterPro" id="IPR032534">
    <property type="entry name" value="EcxA_zinc-bd"/>
</dbReference>
<gene>
    <name evidence="4" type="ORF">GCM10017621_11570</name>
</gene>
<dbReference type="Proteomes" id="UP001143486">
    <property type="component" value="Unassembled WGS sequence"/>
</dbReference>
<feature type="chain" id="PRO_5040949450" description="DUF5117 domain-containing protein" evidence="1">
    <location>
        <begin position="22"/>
        <end position="886"/>
    </location>
</feature>
<evidence type="ECO:0000256" key="1">
    <source>
        <dbReference type="SAM" id="SignalP"/>
    </source>
</evidence>
<evidence type="ECO:0000259" key="2">
    <source>
        <dbReference type="Pfam" id="PF16313"/>
    </source>
</evidence>
<evidence type="ECO:0000259" key="3">
    <source>
        <dbReference type="Pfam" id="PF17148"/>
    </source>
</evidence>
<evidence type="ECO:0000313" key="5">
    <source>
        <dbReference type="Proteomes" id="UP001143486"/>
    </source>
</evidence>
<dbReference type="GO" id="GO:0008237">
    <property type="term" value="F:metallopeptidase activity"/>
    <property type="evidence" value="ECO:0007669"/>
    <property type="project" value="InterPro"/>
</dbReference>
<accession>A0A9W6ILE6</accession>
<dbReference type="Pfam" id="PF16313">
    <property type="entry name" value="DUF4953"/>
    <property type="match status" value="1"/>
</dbReference>
<sequence>MQMAGLAVAAIILGLTGGPAAALIQTEDQDGRSDARPAVQVVESLACTLEDRTQCVGETQIVEDVEEWNDFLERKRPFPGLLKFYRDIQTGELFLELTEDELGEEYIYFSYVHDGSRRDGMRMAGLMGENAVISFRRRFRHVDVIRRNTDYVMDPDSTLTRAEGTNVPFTVLASLEVVSESRRSNRVIVRANDLFMTNSLVRIGQASAMGRALGVRPGTLNARKTNIRSIRNYEDNTEIVTEFVFDWSGASTPESSSDTTVVQHTFVRMPDDGFTPRRADPRVGFFTERRTNLTRIDGSPVDDLIQRWRLEKTDPEAEVSDVVRPITFWIENTTPLEYRDVIRDAVLAWNPVFETAGFRNAIQVDIQPDDAGWDAGDVRYNVIRWIASPHPIFGGYGPRFTNPLTGEILGADIVIEHAAVQRWVQTADLFPPVGDGSAAAASEAALDSEALAAISPAGISEACEAGMHMARSTAFARLAAVAAARAGHRPDIDPDAIIEQGLSWMVAHEVGHTLGLTHNMMASYFGDLETLASGDPSAGQRLSASVMDYPGVNLAAAGESQGPFFPGLPGPYDSWAIRFGYAPETGETGARNALLALSSLPEHVFGNDADAVRVPGRGIDPRVNTYSLSNDPIGFAARQVDVARTTMAGLVETVPQDGESWAGTRAAFGVLMGMWKQAGGIVSRYVGGVYVDRSVVGQPGAAEAPFVPVSAAEQRRALRTLGETVFGPDAFDFPPELIARLQPERRGFDALRRAEEPRVQAYVRDAQNSVLAHLLHPRVLNRLTDSLAYGGDYSTHAMLKDLTREIFKGDPWGRPNVYRRNLQIQYIDRLIAVEDASSLQHVPAVAVRDTLRRIAGMNHGWDVWLDAETRAHRRYIRERIAAALDA</sequence>
<organism evidence="4 5">
    <name type="scientific">Maricaulis virginensis</name>
    <dbReference type="NCBI Taxonomy" id="144022"/>
    <lineage>
        <taxon>Bacteria</taxon>
        <taxon>Pseudomonadati</taxon>
        <taxon>Pseudomonadota</taxon>
        <taxon>Alphaproteobacteria</taxon>
        <taxon>Maricaulales</taxon>
        <taxon>Maricaulaceae</taxon>
        <taxon>Maricaulis</taxon>
    </lineage>
</organism>
<dbReference type="InterPro" id="IPR034032">
    <property type="entry name" value="Zn_MMP-like_bac"/>
</dbReference>
<dbReference type="EMBL" id="BSFE01000002">
    <property type="protein sequence ID" value="GLK51649.1"/>
    <property type="molecule type" value="Genomic_DNA"/>
</dbReference>
<dbReference type="SUPFAM" id="SSF55486">
    <property type="entry name" value="Metalloproteases ('zincins'), catalytic domain"/>
    <property type="match status" value="1"/>
</dbReference>
<comment type="caution">
    <text evidence="4">The sequence shown here is derived from an EMBL/GenBank/DDBJ whole genome shotgun (WGS) entry which is preliminary data.</text>
</comment>
<keyword evidence="5" id="KW-1185">Reference proteome</keyword>
<dbReference type="Pfam" id="PF17148">
    <property type="entry name" value="DUF5117"/>
    <property type="match status" value="1"/>
</dbReference>
<feature type="domain" description="DUF5117" evidence="3">
    <location>
        <begin position="126"/>
        <end position="312"/>
    </location>
</feature>